<evidence type="ECO:0000256" key="1">
    <source>
        <dbReference type="ARBA" id="ARBA00022475"/>
    </source>
</evidence>
<keyword evidence="12" id="KW-1185">Reference proteome</keyword>
<evidence type="ECO:0000256" key="6">
    <source>
        <dbReference type="ARBA" id="ARBA00023139"/>
    </source>
</evidence>
<comment type="subcellular location">
    <subcellularLocation>
        <location evidence="8">Cell membrane</location>
    </subcellularLocation>
</comment>
<evidence type="ECO:0000256" key="4">
    <source>
        <dbReference type="ARBA" id="ARBA00022803"/>
    </source>
</evidence>
<evidence type="ECO:0000313" key="12">
    <source>
        <dbReference type="Proteomes" id="UP000252558"/>
    </source>
</evidence>
<comment type="caution">
    <text evidence="11">The sequence shown here is derived from an EMBL/GenBank/DDBJ whole genome shotgun (WGS) entry which is preliminary data.</text>
</comment>
<dbReference type="Pfam" id="PF13174">
    <property type="entry name" value="TPR_6"/>
    <property type="match status" value="2"/>
</dbReference>
<feature type="chain" id="PRO_5017067290" description="Lipoprotein NlpI" evidence="10">
    <location>
        <begin position="37"/>
        <end position="311"/>
    </location>
</feature>
<dbReference type="Gene3D" id="1.25.40.10">
    <property type="entry name" value="Tetratricopeptide repeat domain"/>
    <property type="match status" value="1"/>
</dbReference>
<feature type="repeat" description="TPR" evidence="9">
    <location>
        <begin position="116"/>
        <end position="149"/>
    </location>
</feature>
<dbReference type="PANTHER" id="PTHR44858:SF1">
    <property type="entry name" value="UDP-N-ACETYLGLUCOSAMINE--PEPTIDE N-ACETYLGLUCOSAMINYLTRANSFERASE SPINDLY-RELATED"/>
    <property type="match status" value="1"/>
</dbReference>
<feature type="signal peptide" evidence="10">
    <location>
        <begin position="1"/>
        <end position="36"/>
    </location>
</feature>
<dbReference type="GO" id="GO:0046813">
    <property type="term" value="P:receptor-mediated virion attachment to host cell"/>
    <property type="evidence" value="ECO:0007669"/>
    <property type="project" value="TreeGrafter"/>
</dbReference>
<dbReference type="NCBIfam" id="NF008391">
    <property type="entry name" value="PRK11189.1"/>
    <property type="match status" value="1"/>
</dbReference>
<dbReference type="InterPro" id="IPR011990">
    <property type="entry name" value="TPR-like_helical_dom_sf"/>
</dbReference>
<evidence type="ECO:0000256" key="2">
    <source>
        <dbReference type="ARBA" id="ARBA00022729"/>
    </source>
</evidence>
<accession>A0A368N278</accession>
<proteinExistence type="predicted"/>
<keyword evidence="4 9" id="KW-0802">TPR repeat</keyword>
<gene>
    <name evidence="11" type="ORF">DU002_17855</name>
</gene>
<keyword evidence="6" id="KW-0564">Palmitate</keyword>
<sequence length="311" mass="35878">MGCGQGLKQGQILMNYSRKLRVGWCLLMALGLSACASTQAPEPEGPALVLAEPEQPKARDQFTVAKISQLLAMPDHEDDQRAYLFYQRGVHYDRLGMRWLAQLDFQRALDLRPDMAEAYNRLGIYFIQTQQYEDAFQAFDSALELDPEHDYAFLNRGIALYYAGRDDLAVEDLESFLQRDTSDPYRAIWLYLAESRLSQPEALARLQFNRAKLDDNQWSTQLTNYLLGTIDEAELLQLAQQDWDDNSSMSERLCEAYFYLAKSYLAQGKDTQALTFLKLTIATNIYEYVEHRFALLELDLLQQRWSEQQGS</sequence>
<name>A0A368N278_9GAMM</name>
<keyword evidence="7 11" id="KW-0449">Lipoprotein</keyword>
<keyword evidence="2 10" id="KW-0732">Signal</keyword>
<dbReference type="GO" id="GO:0009279">
    <property type="term" value="C:cell outer membrane"/>
    <property type="evidence" value="ECO:0007669"/>
    <property type="project" value="TreeGrafter"/>
</dbReference>
<dbReference type="Proteomes" id="UP000252558">
    <property type="component" value="Unassembled WGS sequence"/>
</dbReference>
<evidence type="ECO:0000256" key="7">
    <source>
        <dbReference type="ARBA" id="ARBA00023288"/>
    </source>
</evidence>
<protein>
    <recommendedName>
        <fullName evidence="8">Lipoprotein NlpI</fullName>
    </recommendedName>
</protein>
<evidence type="ECO:0000313" key="11">
    <source>
        <dbReference type="EMBL" id="RCU44622.1"/>
    </source>
</evidence>
<evidence type="ECO:0000256" key="9">
    <source>
        <dbReference type="PROSITE-ProRule" id="PRU00339"/>
    </source>
</evidence>
<evidence type="ECO:0000256" key="3">
    <source>
        <dbReference type="ARBA" id="ARBA00022737"/>
    </source>
</evidence>
<keyword evidence="3" id="KW-0677">Repeat</keyword>
<dbReference type="PROSITE" id="PS50293">
    <property type="entry name" value="TPR_REGION"/>
    <property type="match status" value="1"/>
</dbReference>
<evidence type="ECO:0000256" key="5">
    <source>
        <dbReference type="ARBA" id="ARBA00023136"/>
    </source>
</evidence>
<keyword evidence="1 8" id="KW-1003">Cell membrane</keyword>
<dbReference type="PIRSF" id="PIRSF004654">
    <property type="entry name" value="NlpI"/>
    <property type="match status" value="1"/>
</dbReference>
<dbReference type="InterPro" id="IPR019734">
    <property type="entry name" value="TPR_rpt"/>
</dbReference>
<dbReference type="AlphaFoldDB" id="A0A368N278"/>
<keyword evidence="5 8" id="KW-0472">Membrane</keyword>
<dbReference type="EMBL" id="QPID01000013">
    <property type="protein sequence ID" value="RCU44622.1"/>
    <property type="molecule type" value="Genomic_DNA"/>
</dbReference>
<dbReference type="PROSITE" id="PS50005">
    <property type="entry name" value="TPR"/>
    <property type="match status" value="1"/>
</dbReference>
<comment type="subunit">
    <text evidence="8">Homodimer.</text>
</comment>
<comment type="function">
    <text evidence="8">May be involved in cell division.</text>
</comment>
<evidence type="ECO:0000256" key="10">
    <source>
        <dbReference type="SAM" id="SignalP"/>
    </source>
</evidence>
<evidence type="ECO:0000256" key="8">
    <source>
        <dbReference type="PIRNR" id="PIRNR004654"/>
    </source>
</evidence>
<dbReference type="InterPro" id="IPR050498">
    <property type="entry name" value="Ycf3"/>
</dbReference>
<dbReference type="SMART" id="SM00028">
    <property type="entry name" value="TPR"/>
    <property type="match status" value="4"/>
</dbReference>
<reference evidence="11 12" key="1">
    <citation type="submission" date="2018-07" db="EMBL/GenBank/DDBJ databases">
        <title>Corallincola holothuriorum sp. nov., a new facultative anaerobe isolated from sea cucumber Apostichopus japonicus.</title>
        <authorList>
            <person name="Xia H."/>
        </authorList>
    </citation>
    <scope>NUCLEOTIDE SEQUENCE [LARGE SCALE GENOMIC DNA]</scope>
    <source>
        <strain evidence="11 12">C4</strain>
    </source>
</reference>
<dbReference type="GO" id="GO:0005886">
    <property type="term" value="C:plasma membrane"/>
    <property type="evidence" value="ECO:0007669"/>
    <property type="project" value="UniProtKB-SubCell"/>
</dbReference>
<organism evidence="11 12">
    <name type="scientific">Corallincola holothuriorum</name>
    <dbReference type="NCBI Taxonomy" id="2282215"/>
    <lineage>
        <taxon>Bacteria</taxon>
        <taxon>Pseudomonadati</taxon>
        <taxon>Pseudomonadota</taxon>
        <taxon>Gammaproteobacteria</taxon>
        <taxon>Alteromonadales</taxon>
        <taxon>Psychromonadaceae</taxon>
        <taxon>Corallincola</taxon>
    </lineage>
</organism>
<dbReference type="Pfam" id="PF13432">
    <property type="entry name" value="TPR_16"/>
    <property type="match status" value="1"/>
</dbReference>
<dbReference type="SUPFAM" id="SSF48452">
    <property type="entry name" value="TPR-like"/>
    <property type="match status" value="1"/>
</dbReference>
<dbReference type="PANTHER" id="PTHR44858">
    <property type="entry name" value="TETRATRICOPEPTIDE REPEAT PROTEIN 6"/>
    <property type="match status" value="1"/>
</dbReference>
<dbReference type="InterPro" id="IPR023605">
    <property type="entry name" value="Lipoprotein_NlpI"/>
</dbReference>